<organism evidence="2 3">
    <name type="scientific">Favolaschia claudopus</name>
    <dbReference type="NCBI Taxonomy" id="2862362"/>
    <lineage>
        <taxon>Eukaryota</taxon>
        <taxon>Fungi</taxon>
        <taxon>Dikarya</taxon>
        <taxon>Basidiomycota</taxon>
        <taxon>Agaricomycotina</taxon>
        <taxon>Agaricomycetes</taxon>
        <taxon>Agaricomycetidae</taxon>
        <taxon>Agaricales</taxon>
        <taxon>Marasmiineae</taxon>
        <taxon>Mycenaceae</taxon>
        <taxon>Favolaschia</taxon>
    </lineage>
</organism>
<dbReference type="EMBL" id="JAWWNJ010000028">
    <property type="protein sequence ID" value="KAK7028646.1"/>
    <property type="molecule type" value="Genomic_DNA"/>
</dbReference>
<evidence type="ECO:0000313" key="3">
    <source>
        <dbReference type="Proteomes" id="UP001362999"/>
    </source>
</evidence>
<sequence>MAAEPDEVLRNRLAGVQFKIDNRIETLRNLARIKSGIQRQLNNRHDPIARLPLEISSAIFTHCVASRDEYGTLSAAILLLRICTLWTEIALFTPRLWANLHVNIPDEVTEEWVAFLAGWLARGNDHPLLLSLGGTSASKVEVKRIIVAHAHRLRELEVQPHPYLAVFLPDEDGTVFPMLEALFVHPTGNDWRHPMDANTAVQTLKSAPLLKTLSICTKSISNHLASEVHAHARHTALTTLRIEEMGDAGSVLLPFLTLPSLVELEIVIEDRDWQTPTDHIGGLISFLTRSSPPLKALYLNACQSAWQQDVLERLLDVVPGLETFSLWNAYEVRDVFLDLLRILDAAGRYRYLPELTELLLTVYASWPEPEWYTKLAGLLNARAENMKYLSLDFYEWEDTPHFEPALPADEDKRIFKDLIGKGMEIDLGPVTNSLEEPSPETPAVQPS</sequence>
<comment type="caution">
    <text evidence="2">The sequence shown here is derived from an EMBL/GenBank/DDBJ whole genome shotgun (WGS) entry which is preliminary data.</text>
</comment>
<keyword evidence="3" id="KW-1185">Reference proteome</keyword>
<dbReference type="InterPro" id="IPR032675">
    <property type="entry name" value="LRR_dom_sf"/>
</dbReference>
<feature type="region of interest" description="Disordered" evidence="1">
    <location>
        <begin position="427"/>
        <end position="447"/>
    </location>
</feature>
<accession>A0AAW0BR98</accession>
<dbReference type="Gene3D" id="3.80.10.10">
    <property type="entry name" value="Ribonuclease Inhibitor"/>
    <property type="match status" value="1"/>
</dbReference>
<reference evidence="2 3" key="1">
    <citation type="journal article" date="2024" name="J Genomics">
        <title>Draft genome sequencing and assembly of Favolaschia claudopus CIRM-BRFM 2984 isolated from oak limbs.</title>
        <authorList>
            <person name="Navarro D."/>
            <person name="Drula E."/>
            <person name="Chaduli D."/>
            <person name="Cazenave R."/>
            <person name="Ahrendt S."/>
            <person name="Wang J."/>
            <person name="Lipzen A."/>
            <person name="Daum C."/>
            <person name="Barry K."/>
            <person name="Grigoriev I.V."/>
            <person name="Favel A."/>
            <person name="Rosso M.N."/>
            <person name="Martin F."/>
        </authorList>
    </citation>
    <scope>NUCLEOTIDE SEQUENCE [LARGE SCALE GENOMIC DNA]</scope>
    <source>
        <strain evidence="2 3">CIRM-BRFM 2984</strain>
    </source>
</reference>
<evidence type="ECO:0000256" key="1">
    <source>
        <dbReference type="SAM" id="MobiDB-lite"/>
    </source>
</evidence>
<proteinExistence type="predicted"/>
<evidence type="ECO:0000313" key="2">
    <source>
        <dbReference type="EMBL" id="KAK7028646.1"/>
    </source>
</evidence>
<dbReference type="SUPFAM" id="SSF52047">
    <property type="entry name" value="RNI-like"/>
    <property type="match status" value="1"/>
</dbReference>
<gene>
    <name evidence="2" type="ORF">R3P38DRAFT_2704507</name>
</gene>
<evidence type="ECO:0008006" key="4">
    <source>
        <dbReference type="Google" id="ProtNLM"/>
    </source>
</evidence>
<dbReference type="AlphaFoldDB" id="A0AAW0BR98"/>
<dbReference type="Proteomes" id="UP001362999">
    <property type="component" value="Unassembled WGS sequence"/>
</dbReference>
<name>A0AAW0BR98_9AGAR</name>
<protein>
    <recommendedName>
        <fullName evidence="4">F-box domain-containing protein</fullName>
    </recommendedName>
</protein>